<feature type="region of interest" description="Disordered" evidence="3">
    <location>
        <begin position="1"/>
        <end position="20"/>
    </location>
</feature>
<dbReference type="SMART" id="SM00116">
    <property type="entry name" value="CBS"/>
    <property type="match status" value="2"/>
</dbReference>
<sequence length="176" mass="18275">MPPEPSEPLEPPAPPDPPEPLARRRVADLATPTLLTLYAGESIATAWELMELAGVEHLPVVDGQGHCVGVLDLHTLGCEGGPVLRAADRPVTDLVTPSVTVRQESTVRQAARAMLDAGRDHVVVTGPDARIVGLLTARDLLGALAGAPSRTSPHTVVLPALQRPARAAGAARAADD</sequence>
<evidence type="ECO:0000313" key="6">
    <source>
        <dbReference type="Proteomes" id="UP000774570"/>
    </source>
</evidence>
<accession>A0ABS7FPU6</accession>
<dbReference type="Gene3D" id="3.10.580.10">
    <property type="entry name" value="CBS-domain"/>
    <property type="match status" value="2"/>
</dbReference>
<reference evidence="5 6" key="1">
    <citation type="submission" date="2021-07" db="EMBL/GenBank/DDBJ databases">
        <title>Actinomadura sp. PM05-2 isolated from lichen.</title>
        <authorList>
            <person name="Somphong A."/>
            <person name="Phongsopitanun W."/>
            <person name="Tanasupawat S."/>
            <person name="Peongsungnone V."/>
        </authorList>
    </citation>
    <scope>NUCLEOTIDE SEQUENCE [LARGE SCALE GENOMIC DNA]</scope>
    <source>
        <strain evidence="5 6">PM05-2</strain>
    </source>
</reference>
<proteinExistence type="predicted"/>
<dbReference type="RefSeq" id="WP_220164917.1">
    <property type="nucleotide sequence ID" value="NZ_JAIBOA010000004.1"/>
</dbReference>
<keyword evidence="6" id="KW-1185">Reference proteome</keyword>
<organism evidence="5 6">
    <name type="scientific">Actinomadura parmotrematis</name>
    <dbReference type="NCBI Taxonomy" id="2864039"/>
    <lineage>
        <taxon>Bacteria</taxon>
        <taxon>Bacillati</taxon>
        <taxon>Actinomycetota</taxon>
        <taxon>Actinomycetes</taxon>
        <taxon>Streptosporangiales</taxon>
        <taxon>Thermomonosporaceae</taxon>
        <taxon>Actinomadura</taxon>
    </lineage>
</organism>
<evidence type="ECO:0000256" key="1">
    <source>
        <dbReference type="ARBA" id="ARBA00023122"/>
    </source>
</evidence>
<dbReference type="PANTHER" id="PTHR43080">
    <property type="entry name" value="CBS DOMAIN-CONTAINING PROTEIN CBSX3, MITOCHONDRIAL"/>
    <property type="match status" value="1"/>
</dbReference>
<gene>
    <name evidence="5" type="ORF">K1Y72_08570</name>
</gene>
<comment type="caution">
    <text evidence="5">The sequence shown here is derived from an EMBL/GenBank/DDBJ whole genome shotgun (WGS) entry which is preliminary data.</text>
</comment>
<name>A0ABS7FPU6_9ACTN</name>
<feature type="domain" description="CBS" evidence="4">
    <location>
        <begin position="30"/>
        <end position="89"/>
    </location>
</feature>
<dbReference type="PANTHER" id="PTHR43080:SF2">
    <property type="entry name" value="CBS DOMAIN-CONTAINING PROTEIN"/>
    <property type="match status" value="1"/>
</dbReference>
<evidence type="ECO:0000313" key="5">
    <source>
        <dbReference type="EMBL" id="MBW8482413.1"/>
    </source>
</evidence>
<evidence type="ECO:0000256" key="2">
    <source>
        <dbReference type="PROSITE-ProRule" id="PRU00703"/>
    </source>
</evidence>
<dbReference type="CDD" id="cd02205">
    <property type="entry name" value="CBS_pair_SF"/>
    <property type="match status" value="1"/>
</dbReference>
<feature type="domain" description="CBS" evidence="4">
    <location>
        <begin position="94"/>
        <end position="152"/>
    </location>
</feature>
<dbReference type="Pfam" id="PF00571">
    <property type="entry name" value="CBS"/>
    <property type="match status" value="2"/>
</dbReference>
<dbReference type="PROSITE" id="PS51371">
    <property type="entry name" value="CBS"/>
    <property type="match status" value="2"/>
</dbReference>
<dbReference type="SUPFAM" id="SSF54631">
    <property type="entry name" value="CBS-domain pair"/>
    <property type="match status" value="1"/>
</dbReference>
<dbReference type="InterPro" id="IPR000644">
    <property type="entry name" value="CBS_dom"/>
</dbReference>
<evidence type="ECO:0000259" key="4">
    <source>
        <dbReference type="PROSITE" id="PS51371"/>
    </source>
</evidence>
<evidence type="ECO:0000256" key="3">
    <source>
        <dbReference type="SAM" id="MobiDB-lite"/>
    </source>
</evidence>
<dbReference type="Proteomes" id="UP000774570">
    <property type="component" value="Unassembled WGS sequence"/>
</dbReference>
<keyword evidence="1 2" id="KW-0129">CBS domain</keyword>
<dbReference type="InterPro" id="IPR046342">
    <property type="entry name" value="CBS_dom_sf"/>
</dbReference>
<dbReference type="EMBL" id="JAIBOA010000004">
    <property type="protein sequence ID" value="MBW8482413.1"/>
    <property type="molecule type" value="Genomic_DNA"/>
</dbReference>
<dbReference type="InterPro" id="IPR051257">
    <property type="entry name" value="Diverse_CBS-Domain"/>
</dbReference>
<protein>
    <submittedName>
        <fullName evidence="5">CBS domain-containing protein</fullName>
    </submittedName>
</protein>